<sequence length="93" mass="10284">TIKSSQLIRDSGTIVSTSITFKFGFFSPGHSTNCYVGIWYNDVFSPIVVWIANRNKPLNNSSKVVTISEDGNLVVLNGQKKVIWSSIVPDFDS</sequence>
<dbReference type="CDD" id="cd00028">
    <property type="entry name" value="B_lectin"/>
    <property type="match status" value="1"/>
</dbReference>
<dbReference type="Gene3D" id="2.90.10.10">
    <property type="entry name" value="Bulb-type lectin domain"/>
    <property type="match status" value="1"/>
</dbReference>
<keyword evidence="3" id="KW-0325">Glycoprotein</keyword>
<dbReference type="AlphaFoldDB" id="A0AAD9WTX0"/>
<dbReference type="SMART" id="SM00108">
    <property type="entry name" value="B_lectin"/>
    <property type="match status" value="1"/>
</dbReference>
<dbReference type="PANTHER" id="PTHR32444">
    <property type="entry name" value="BULB-TYPE LECTIN DOMAIN-CONTAINING PROTEIN"/>
    <property type="match status" value="1"/>
</dbReference>
<evidence type="ECO:0000256" key="3">
    <source>
        <dbReference type="ARBA" id="ARBA00023180"/>
    </source>
</evidence>
<evidence type="ECO:0000256" key="1">
    <source>
        <dbReference type="ARBA" id="ARBA00022729"/>
    </source>
</evidence>
<name>A0AAD9WTX0_9ROSI</name>
<feature type="non-terminal residue" evidence="5">
    <location>
        <position position="1"/>
    </location>
</feature>
<dbReference type="EMBL" id="JANJYI010000007">
    <property type="protein sequence ID" value="KAK2642378.1"/>
    <property type="molecule type" value="Genomic_DNA"/>
</dbReference>
<protein>
    <recommendedName>
        <fullName evidence="4">Bulb-type lectin domain-containing protein</fullName>
    </recommendedName>
</protein>
<keyword evidence="2" id="KW-1015">Disulfide bond</keyword>
<keyword evidence="1" id="KW-0732">Signal</keyword>
<dbReference type="SUPFAM" id="SSF51110">
    <property type="entry name" value="alpha-D-mannose-specific plant lectins"/>
    <property type="match status" value="1"/>
</dbReference>
<reference evidence="5" key="1">
    <citation type="journal article" date="2023" name="Plant J.">
        <title>Genome sequences and population genomics provide insights into the demographic history, inbreeding, and mutation load of two 'living fossil' tree species of Dipteronia.</title>
        <authorList>
            <person name="Feng Y."/>
            <person name="Comes H.P."/>
            <person name="Chen J."/>
            <person name="Zhu S."/>
            <person name="Lu R."/>
            <person name="Zhang X."/>
            <person name="Li P."/>
            <person name="Qiu J."/>
            <person name="Olsen K.M."/>
            <person name="Qiu Y."/>
        </authorList>
    </citation>
    <scope>NUCLEOTIDE SEQUENCE</scope>
    <source>
        <strain evidence="5">KIB01</strain>
    </source>
</reference>
<feature type="domain" description="Bulb-type lectin" evidence="4">
    <location>
        <begin position="1"/>
        <end position="93"/>
    </location>
</feature>
<dbReference type="Pfam" id="PF01453">
    <property type="entry name" value="B_lectin"/>
    <property type="match status" value="1"/>
</dbReference>
<dbReference type="PANTHER" id="PTHR32444:SF198">
    <property type="entry name" value="BULB-TYPE LECTIN DOMAIN-CONTAINING PROTEIN"/>
    <property type="match status" value="1"/>
</dbReference>
<evidence type="ECO:0000313" key="6">
    <source>
        <dbReference type="Proteomes" id="UP001280121"/>
    </source>
</evidence>
<dbReference type="InterPro" id="IPR036426">
    <property type="entry name" value="Bulb-type_lectin_dom_sf"/>
</dbReference>
<accession>A0AAD9WTX0</accession>
<dbReference type="Proteomes" id="UP001280121">
    <property type="component" value="Unassembled WGS sequence"/>
</dbReference>
<organism evidence="5 6">
    <name type="scientific">Dipteronia dyeriana</name>
    <dbReference type="NCBI Taxonomy" id="168575"/>
    <lineage>
        <taxon>Eukaryota</taxon>
        <taxon>Viridiplantae</taxon>
        <taxon>Streptophyta</taxon>
        <taxon>Embryophyta</taxon>
        <taxon>Tracheophyta</taxon>
        <taxon>Spermatophyta</taxon>
        <taxon>Magnoliopsida</taxon>
        <taxon>eudicotyledons</taxon>
        <taxon>Gunneridae</taxon>
        <taxon>Pentapetalae</taxon>
        <taxon>rosids</taxon>
        <taxon>malvids</taxon>
        <taxon>Sapindales</taxon>
        <taxon>Sapindaceae</taxon>
        <taxon>Hippocastanoideae</taxon>
        <taxon>Acereae</taxon>
        <taxon>Dipteronia</taxon>
    </lineage>
</organism>
<evidence type="ECO:0000259" key="4">
    <source>
        <dbReference type="PROSITE" id="PS50927"/>
    </source>
</evidence>
<dbReference type="PROSITE" id="PS50927">
    <property type="entry name" value="BULB_LECTIN"/>
    <property type="match status" value="1"/>
</dbReference>
<proteinExistence type="predicted"/>
<evidence type="ECO:0000256" key="2">
    <source>
        <dbReference type="ARBA" id="ARBA00023157"/>
    </source>
</evidence>
<evidence type="ECO:0000313" key="5">
    <source>
        <dbReference type="EMBL" id="KAK2642378.1"/>
    </source>
</evidence>
<keyword evidence="6" id="KW-1185">Reference proteome</keyword>
<comment type="caution">
    <text evidence="5">The sequence shown here is derived from an EMBL/GenBank/DDBJ whole genome shotgun (WGS) entry which is preliminary data.</text>
</comment>
<gene>
    <name evidence="5" type="ORF">Ddye_024141</name>
</gene>
<dbReference type="InterPro" id="IPR001480">
    <property type="entry name" value="Bulb-type_lectin_dom"/>
</dbReference>